<organism evidence="1 2">
    <name type="scientific">Cylicocyclus nassatus</name>
    <name type="common">Nematode worm</name>
    <dbReference type="NCBI Taxonomy" id="53992"/>
    <lineage>
        <taxon>Eukaryota</taxon>
        <taxon>Metazoa</taxon>
        <taxon>Ecdysozoa</taxon>
        <taxon>Nematoda</taxon>
        <taxon>Chromadorea</taxon>
        <taxon>Rhabditida</taxon>
        <taxon>Rhabditina</taxon>
        <taxon>Rhabditomorpha</taxon>
        <taxon>Strongyloidea</taxon>
        <taxon>Strongylidae</taxon>
        <taxon>Cylicocyclus</taxon>
    </lineage>
</organism>
<evidence type="ECO:0000313" key="2">
    <source>
        <dbReference type="Proteomes" id="UP001176961"/>
    </source>
</evidence>
<name>A0AA36GP40_CYLNA</name>
<evidence type="ECO:0000313" key="1">
    <source>
        <dbReference type="EMBL" id="CAJ0595613.1"/>
    </source>
</evidence>
<comment type="caution">
    <text evidence="1">The sequence shown here is derived from an EMBL/GenBank/DDBJ whole genome shotgun (WGS) entry which is preliminary data.</text>
</comment>
<protein>
    <submittedName>
        <fullName evidence="1">Uncharacterized protein</fullName>
    </submittedName>
</protein>
<proteinExistence type="predicted"/>
<reference evidence="1" key="1">
    <citation type="submission" date="2023-07" db="EMBL/GenBank/DDBJ databases">
        <authorList>
            <consortium name="CYATHOMIX"/>
        </authorList>
    </citation>
    <scope>NUCLEOTIDE SEQUENCE</scope>
    <source>
        <strain evidence="1">N/A</strain>
    </source>
</reference>
<accession>A0AA36GP40</accession>
<dbReference type="Proteomes" id="UP001176961">
    <property type="component" value="Unassembled WGS sequence"/>
</dbReference>
<dbReference type="EMBL" id="CATQJL010000112">
    <property type="protein sequence ID" value="CAJ0595613.1"/>
    <property type="molecule type" value="Genomic_DNA"/>
</dbReference>
<gene>
    <name evidence="1" type="ORF">CYNAS_LOCUS7596</name>
</gene>
<sequence length="120" mass="13985">MVVGRAFKAKNYTTCTAVNSTTDIDASSPTNHEELVELVNNFWRLETIGILDNPSQQDDEQCLKHFNNTVYYDETQKRNIMRFSKTNYRGRSSSEYRPMMLQILVIICHIMELSRRTAKT</sequence>
<keyword evidence="2" id="KW-1185">Reference proteome</keyword>
<dbReference type="AlphaFoldDB" id="A0AA36GP40"/>